<dbReference type="Proteomes" id="UP000242519">
    <property type="component" value="Unassembled WGS sequence"/>
</dbReference>
<name>A0A218ZD70_9HELO</name>
<keyword evidence="4" id="KW-1185">Reference proteome</keyword>
<dbReference type="EMBL" id="MZNU01000059">
    <property type="protein sequence ID" value="OWP05967.1"/>
    <property type="molecule type" value="Genomic_DNA"/>
</dbReference>
<gene>
    <name evidence="3" type="ORF">B2J93_6291</name>
</gene>
<protein>
    <recommendedName>
        <fullName evidence="5">Peroxin/Ferlin domain-containing protein</fullName>
    </recommendedName>
</protein>
<accession>A0A218ZD70</accession>
<feature type="compositionally biased region" description="Basic and acidic residues" evidence="2">
    <location>
        <begin position="15"/>
        <end position="30"/>
    </location>
</feature>
<feature type="region of interest" description="Disordered" evidence="2">
    <location>
        <begin position="1"/>
        <end position="103"/>
    </location>
</feature>
<dbReference type="OrthoDB" id="72441at2759"/>
<reference evidence="3 4" key="1">
    <citation type="submission" date="2017-04" db="EMBL/GenBank/DDBJ databases">
        <title>Draft genome sequence of Marssonina coronaria NL1: causal agent of apple blotch.</title>
        <authorList>
            <person name="Cheng Q."/>
        </authorList>
    </citation>
    <scope>NUCLEOTIDE SEQUENCE [LARGE SCALE GENOMIC DNA]</scope>
    <source>
        <strain evidence="3 4">NL1</strain>
    </source>
</reference>
<proteinExistence type="predicted"/>
<keyword evidence="1" id="KW-0175">Coiled coil</keyword>
<evidence type="ECO:0000313" key="3">
    <source>
        <dbReference type="EMBL" id="OWP05967.1"/>
    </source>
</evidence>
<sequence>MSLLHSSTRRPAPLSDKDYDHEINLIDHTRPQSLDIARSRSADGRTLSPGISDSSSRTHSDGRLRKHATPLKLRQELTKRRYSKYQDRRLGHGSEDVASEHDKTQAILEQVEEGEGDGDDRGRAKDIRKKVPKEVESAIDILYENQRGGFLCGMPLFSSRALGNADPSPWTNSAQKTSATNVTNAQVPDPSWVWAWPEWHVNLEDGVDEEGWEYSFMFSKKFSWHKRTWWNSFVRRRAWIRKRVKQNTGYRASEGHTFTSDYFTIHPADARNRSQSRTSGRSLTNRYSKATMSRREIEEGIDAEDMRDIGSLMKALKLARIDREKTEAVESFIKHGGDDLYYLRDHMHDIMGMFIFQASRRLLLSHLLKIFNEASETDETGSSSVDKRRLENLQAAVKHAEEEVKKLEFWSDVKDMAEKGEIKGAVDESQGWDQRWAGLDHSGPVDVISEQKLPGMGNCRDGEGNGTAISFESDNGNENTRGNGEGKAEA</sequence>
<dbReference type="STRING" id="503106.A0A218ZD70"/>
<dbReference type="AlphaFoldDB" id="A0A218ZD70"/>
<feature type="compositionally biased region" description="Basic and acidic residues" evidence="2">
    <location>
        <begin position="73"/>
        <end position="103"/>
    </location>
</feature>
<comment type="caution">
    <text evidence="3">The sequence shown here is derived from an EMBL/GenBank/DDBJ whole genome shotgun (WGS) entry which is preliminary data.</text>
</comment>
<feature type="coiled-coil region" evidence="1">
    <location>
        <begin position="383"/>
        <end position="410"/>
    </location>
</feature>
<feature type="region of interest" description="Disordered" evidence="2">
    <location>
        <begin position="450"/>
        <end position="490"/>
    </location>
</feature>
<dbReference type="InParanoid" id="A0A218ZD70"/>
<evidence type="ECO:0000256" key="1">
    <source>
        <dbReference type="SAM" id="Coils"/>
    </source>
</evidence>
<evidence type="ECO:0000256" key="2">
    <source>
        <dbReference type="SAM" id="MobiDB-lite"/>
    </source>
</evidence>
<organism evidence="3 4">
    <name type="scientific">Diplocarpon coronariae</name>
    <dbReference type="NCBI Taxonomy" id="2795749"/>
    <lineage>
        <taxon>Eukaryota</taxon>
        <taxon>Fungi</taxon>
        <taxon>Dikarya</taxon>
        <taxon>Ascomycota</taxon>
        <taxon>Pezizomycotina</taxon>
        <taxon>Leotiomycetes</taxon>
        <taxon>Helotiales</taxon>
        <taxon>Drepanopezizaceae</taxon>
        <taxon>Diplocarpon</taxon>
    </lineage>
</organism>
<evidence type="ECO:0000313" key="4">
    <source>
        <dbReference type="Proteomes" id="UP000242519"/>
    </source>
</evidence>
<evidence type="ECO:0008006" key="5">
    <source>
        <dbReference type="Google" id="ProtNLM"/>
    </source>
</evidence>